<sequence length="230" mass="25877">MLLCRVYRYHRALNGGEASRFQESSKVTDSFTFRVELSSCEGKLNSHTCWSFIKHTAQSMAGADGSFEEPLETTWSSSDLTARPCLASAASELHFSPGSPEETPLHKMLFLPAAALCCLCSALAAMATQLIQERLTHVAKVGTTISLKCSETGVCEKKHVYWYQNTKKYPLRVILRIDLTDGHINKRYNHPQRDDFSASKEVYGCDLVIKEVKVEHEGSYFCVCWKRVPQ</sequence>
<keyword evidence="3" id="KW-1133">Transmembrane helix</keyword>
<dbReference type="InterPro" id="IPR051117">
    <property type="entry name" value="TRG_var/const_region"/>
</dbReference>
<dbReference type="InterPro" id="IPR036179">
    <property type="entry name" value="Ig-like_dom_sf"/>
</dbReference>
<evidence type="ECO:0000256" key="1">
    <source>
        <dbReference type="ARBA" id="ARBA00004370"/>
    </source>
</evidence>
<accession>A0ABV0N320</accession>
<proteinExistence type="predicted"/>
<keyword evidence="4" id="KW-0472">Membrane</keyword>
<comment type="caution">
    <text evidence="8">The sequence shown here is derived from an EMBL/GenBank/DDBJ whole genome shotgun (WGS) entry which is preliminary data.</text>
</comment>
<name>A0ABV0N320_9TELE</name>
<dbReference type="InterPro" id="IPR013783">
    <property type="entry name" value="Ig-like_fold"/>
</dbReference>
<comment type="subcellular location">
    <subcellularLocation>
        <location evidence="1">Membrane</location>
    </subcellularLocation>
</comment>
<evidence type="ECO:0000256" key="3">
    <source>
        <dbReference type="ARBA" id="ARBA00022989"/>
    </source>
</evidence>
<evidence type="ECO:0000256" key="2">
    <source>
        <dbReference type="ARBA" id="ARBA00022692"/>
    </source>
</evidence>
<evidence type="ECO:0000256" key="5">
    <source>
        <dbReference type="ARBA" id="ARBA00023170"/>
    </source>
</evidence>
<dbReference type="EMBL" id="JAHRIO010021961">
    <property type="protein sequence ID" value="MEQ2165784.1"/>
    <property type="molecule type" value="Genomic_DNA"/>
</dbReference>
<dbReference type="Proteomes" id="UP001476798">
    <property type="component" value="Unassembled WGS sequence"/>
</dbReference>
<organism evidence="8 9">
    <name type="scientific">Goodea atripinnis</name>
    <dbReference type="NCBI Taxonomy" id="208336"/>
    <lineage>
        <taxon>Eukaryota</taxon>
        <taxon>Metazoa</taxon>
        <taxon>Chordata</taxon>
        <taxon>Craniata</taxon>
        <taxon>Vertebrata</taxon>
        <taxon>Euteleostomi</taxon>
        <taxon>Actinopterygii</taxon>
        <taxon>Neopterygii</taxon>
        <taxon>Teleostei</taxon>
        <taxon>Neoteleostei</taxon>
        <taxon>Acanthomorphata</taxon>
        <taxon>Ovalentaria</taxon>
        <taxon>Atherinomorphae</taxon>
        <taxon>Cyprinodontiformes</taxon>
        <taxon>Goodeidae</taxon>
        <taxon>Goodea</taxon>
    </lineage>
</organism>
<evidence type="ECO:0000313" key="8">
    <source>
        <dbReference type="EMBL" id="MEQ2165784.1"/>
    </source>
</evidence>
<evidence type="ECO:0000313" key="9">
    <source>
        <dbReference type="Proteomes" id="UP001476798"/>
    </source>
</evidence>
<protein>
    <recommendedName>
        <fullName evidence="7">Ig-like domain-containing protein</fullName>
    </recommendedName>
</protein>
<keyword evidence="2" id="KW-0812">Transmembrane</keyword>
<feature type="domain" description="Ig-like" evidence="7">
    <location>
        <begin position="142"/>
        <end position="222"/>
    </location>
</feature>
<dbReference type="Gene3D" id="2.60.40.10">
    <property type="entry name" value="Immunoglobulins"/>
    <property type="match status" value="1"/>
</dbReference>
<dbReference type="PANTHER" id="PTHR19256:SF65">
    <property type="entry name" value="T CELL RECEPTOR GAMMA CONSTANT 1-RELATED"/>
    <property type="match status" value="1"/>
</dbReference>
<evidence type="ECO:0000259" key="7">
    <source>
        <dbReference type="PROSITE" id="PS50835"/>
    </source>
</evidence>
<dbReference type="InterPro" id="IPR007110">
    <property type="entry name" value="Ig-like_dom"/>
</dbReference>
<dbReference type="PANTHER" id="PTHR19256">
    <property type="entry name" value="T-CELL RECEPTOR GAMMA CHAIN"/>
    <property type="match status" value="1"/>
</dbReference>
<dbReference type="InterPro" id="IPR013106">
    <property type="entry name" value="Ig_V-set"/>
</dbReference>
<keyword evidence="5" id="KW-0675">Receptor</keyword>
<dbReference type="PROSITE" id="PS50835">
    <property type="entry name" value="IG_LIKE"/>
    <property type="match status" value="1"/>
</dbReference>
<dbReference type="SUPFAM" id="SSF48726">
    <property type="entry name" value="Immunoglobulin"/>
    <property type="match status" value="1"/>
</dbReference>
<keyword evidence="9" id="KW-1185">Reference proteome</keyword>
<keyword evidence="6" id="KW-0393">Immunoglobulin domain</keyword>
<reference evidence="8 9" key="1">
    <citation type="submission" date="2021-06" db="EMBL/GenBank/DDBJ databases">
        <authorList>
            <person name="Palmer J.M."/>
        </authorList>
    </citation>
    <scope>NUCLEOTIDE SEQUENCE [LARGE SCALE GENOMIC DNA]</scope>
    <source>
        <strain evidence="8 9">GA_2019</strain>
        <tissue evidence="8">Muscle</tissue>
    </source>
</reference>
<gene>
    <name evidence="8" type="ORF">GOODEAATRI_020796</name>
</gene>
<dbReference type="Pfam" id="PF07686">
    <property type="entry name" value="V-set"/>
    <property type="match status" value="1"/>
</dbReference>
<evidence type="ECO:0000256" key="4">
    <source>
        <dbReference type="ARBA" id="ARBA00023136"/>
    </source>
</evidence>
<evidence type="ECO:0000256" key="6">
    <source>
        <dbReference type="ARBA" id="ARBA00023319"/>
    </source>
</evidence>